<sequence>MHQDKENIIVRAAPQTPAPGIGLPIKLERIDGQEGKGVKGYPTGSLITPLQFVIGQRQILGGKDTNTKNIPVSLLNTKSLALNTKLSALDNGLDTISSELHTASVKKPINKSLNKSSSEKNPVFSELKPNDFISIKNPNKILDPEYMPPKPKELEHCVPGFSPIDWSLLQEWPFYRSYFNRLDDQGQSEIERNNKAILKNPTWESVDISVPSSDFSTAKPRSPNSKSFGYQKLTESFRRKCNIDFSSNSEKKTNTHNLSKRTISSLDDFGLTLEKTSPIDDHFFFNEPFSLEL</sequence>
<evidence type="ECO:0000313" key="1">
    <source>
        <dbReference type="EMBL" id="KAG4303977.1"/>
    </source>
</evidence>
<proteinExistence type="predicted"/>
<organism evidence="1 2">
    <name type="scientific">Pneumocystis oryctolagi</name>
    <dbReference type="NCBI Taxonomy" id="42067"/>
    <lineage>
        <taxon>Eukaryota</taxon>
        <taxon>Fungi</taxon>
        <taxon>Dikarya</taxon>
        <taxon>Ascomycota</taxon>
        <taxon>Taphrinomycotina</taxon>
        <taxon>Pneumocystomycetes</taxon>
        <taxon>Pneumocystaceae</taxon>
        <taxon>Pneumocystis</taxon>
    </lineage>
</organism>
<evidence type="ECO:0000313" key="2">
    <source>
        <dbReference type="Proteomes" id="UP000768646"/>
    </source>
</evidence>
<protein>
    <submittedName>
        <fullName evidence="1">Uncharacterized protein</fullName>
    </submittedName>
</protein>
<comment type="caution">
    <text evidence="1">The sequence shown here is derived from an EMBL/GenBank/DDBJ whole genome shotgun (WGS) entry which is preliminary data.</text>
</comment>
<dbReference type="Proteomes" id="UP000768646">
    <property type="component" value="Unassembled WGS sequence"/>
</dbReference>
<dbReference type="EMBL" id="JABTEG010000013">
    <property type="protein sequence ID" value="KAG4303977.1"/>
    <property type="molecule type" value="Genomic_DNA"/>
</dbReference>
<name>A0ACB7C8H3_9ASCO</name>
<keyword evidence="2" id="KW-1185">Reference proteome</keyword>
<reference evidence="1 2" key="1">
    <citation type="journal article" date="2021" name="Commun. Biol.">
        <title>Genomic insights into the host specific adaptation of the Pneumocystis genus.</title>
        <authorList>
            <person name="Cisse O.H."/>
            <person name="Ma L."/>
            <person name="Dekker J.P."/>
            <person name="Khil P.P."/>
            <person name="Youn J.-H."/>
            <person name="Brenchley J.M."/>
            <person name="Blair R."/>
            <person name="Pahar B."/>
            <person name="Chabe M."/>
            <person name="Van Rompay K.K.A."/>
            <person name="Keesler R."/>
            <person name="Sukura A."/>
            <person name="Hirsch V."/>
            <person name="Kutty G."/>
            <person name="Liu Y."/>
            <person name="Peng L."/>
            <person name="Chen J."/>
            <person name="Song J."/>
            <person name="Weissenbacher-Lang C."/>
            <person name="Xu J."/>
            <person name="Upham N.S."/>
            <person name="Stajich J.E."/>
            <person name="Cuomo C.A."/>
            <person name="Cushion M.T."/>
            <person name="Kovacs J.A."/>
        </authorList>
    </citation>
    <scope>NUCLEOTIDE SEQUENCE [LARGE SCALE GENOMIC DNA]</scope>
    <source>
        <strain evidence="1 2">RABM</strain>
    </source>
</reference>
<gene>
    <name evidence="1" type="ORF">PORY_002630</name>
</gene>
<accession>A0ACB7C8H3</accession>